<evidence type="ECO:0000313" key="2">
    <source>
        <dbReference type="Proteomes" id="UP000708148"/>
    </source>
</evidence>
<organism evidence="1 2">
    <name type="scientific">Ostreobium quekettii</name>
    <dbReference type="NCBI Taxonomy" id="121088"/>
    <lineage>
        <taxon>Eukaryota</taxon>
        <taxon>Viridiplantae</taxon>
        <taxon>Chlorophyta</taxon>
        <taxon>core chlorophytes</taxon>
        <taxon>Ulvophyceae</taxon>
        <taxon>TCBD clade</taxon>
        <taxon>Bryopsidales</taxon>
        <taxon>Ostreobineae</taxon>
        <taxon>Ostreobiaceae</taxon>
        <taxon>Ostreobium</taxon>
    </lineage>
</organism>
<sequence length="422" mass="46434">MGGWVLGVPGSRLAPDCRGMGSRRCAAPVDLRCTASGGGCVEDDPRYRRIDFSREMAHNVRVELARNLALGEARMDVALAALQIAAEDDAIVSLSSVPFPIQSFLARIERLASDVGARLKGQHGSTPVPVDITLPLMEKIFYAEQRFKVPPFLRSNIPDRSIVAHPGVWENAAYAYLHELLIRRVGIPATVAILYHDVMRRLLLEGVVDFVIGMDMREFSDIPQPKIMPGLTRELVVRDNGTVLNTCNPDALREMLRYLKRSFWPFAWDASLGADGGFRSALSAALNPGADAHLEIISRAAKHRLDRGISTSPGAGDIRRALAASERLVMLCHGDQQERRDLAILLYHCGEMSRAMVELSAYCGTGAFEDETSTDKTALKQLLSRLKSHSITGERAQLTTIENVLAMPPPQFDASQRVPLSW</sequence>
<dbReference type="AlphaFoldDB" id="A0A8S1JEY1"/>
<gene>
    <name evidence="1" type="ORF">OSTQU699_LOCUS9916</name>
</gene>
<evidence type="ECO:0000313" key="1">
    <source>
        <dbReference type="EMBL" id="CAD7704561.1"/>
    </source>
</evidence>
<reference evidence="1" key="1">
    <citation type="submission" date="2020-12" db="EMBL/GenBank/DDBJ databases">
        <authorList>
            <person name="Iha C."/>
        </authorList>
    </citation>
    <scope>NUCLEOTIDE SEQUENCE</scope>
</reference>
<dbReference type="PANTHER" id="PTHR31350">
    <property type="entry name" value="SI:DKEY-261L7.2"/>
    <property type="match status" value="1"/>
</dbReference>
<dbReference type="OrthoDB" id="611769at2759"/>
<dbReference type="Proteomes" id="UP000708148">
    <property type="component" value="Unassembled WGS sequence"/>
</dbReference>
<dbReference type="EMBL" id="CAJHUC010002926">
    <property type="protein sequence ID" value="CAD7704561.1"/>
    <property type="molecule type" value="Genomic_DNA"/>
</dbReference>
<name>A0A8S1JEY1_9CHLO</name>
<keyword evidence="2" id="KW-1185">Reference proteome</keyword>
<comment type="caution">
    <text evidence="1">The sequence shown here is derived from an EMBL/GenBank/DDBJ whole genome shotgun (WGS) entry which is preliminary data.</text>
</comment>
<proteinExistence type="predicted"/>
<dbReference type="PANTHER" id="PTHR31350:SF29">
    <property type="entry name" value="PROTEIN SIRB1 N-TERMINAL DOMAIN-CONTAINING PROTEIN"/>
    <property type="match status" value="1"/>
</dbReference>
<accession>A0A8S1JEY1</accession>
<protein>
    <submittedName>
        <fullName evidence="1">Uncharacterized protein</fullName>
    </submittedName>
</protein>